<dbReference type="Proteomes" id="UP000186817">
    <property type="component" value="Unassembled WGS sequence"/>
</dbReference>
<gene>
    <name evidence="1" type="ORF">AK812_SmicGene44650</name>
</gene>
<dbReference type="SUPFAM" id="SSF52540">
    <property type="entry name" value="P-loop containing nucleoside triphosphate hydrolases"/>
    <property type="match status" value="1"/>
</dbReference>
<sequence>MLSYPPVFRGHVKEARITPAVSRGSLPFGAQFVSTLASSTSTPILSNIGKILASVVAIIRAPKILYPASRPVQNINQQLQQACKEICEPVVHYNLNPYETLEGERALILQGRNQEGKTTLLRTSLPWWRRVGPRAYEGLYLNGSEGKGVTCFGDWQTTQMYGVTQAAGSEIKRVLSQYTESQLLRRLSTVLWLLLGRLWRRPFGRKRPVVIVDQFEELLKQYPAEALDWANTLTNLHTRSALARVIFVVNSDAGAQTLLNLNQGPRFTKLILEPPSAEGANVDMEIFDKCGRNIGLYKLVLAEIDRGAIEKGKEETFIKKQVRRWEEDFHVPYPLKYDRSWSELAEKESLPLMKQRLGQALEQVLLAQKGQDSQPMLTPEKVKKQIEIATRCWETLDKMQVLDAMEPQWAKRLEGAGAEPAVAESLAKHIRCLIGNPVPNEQGEGQGVHITMAQPRQEL</sequence>
<evidence type="ECO:0000313" key="2">
    <source>
        <dbReference type="Proteomes" id="UP000186817"/>
    </source>
</evidence>
<protein>
    <submittedName>
        <fullName evidence="1">Uncharacterized protein</fullName>
    </submittedName>
</protein>
<reference evidence="1 2" key="1">
    <citation type="submission" date="2016-02" db="EMBL/GenBank/DDBJ databases">
        <title>Genome analysis of coral dinoflagellate symbionts highlights evolutionary adaptations to a symbiotic lifestyle.</title>
        <authorList>
            <person name="Aranda M."/>
            <person name="Li Y."/>
            <person name="Liew Y.J."/>
            <person name="Baumgarten S."/>
            <person name="Simakov O."/>
            <person name="Wilson M."/>
            <person name="Piel J."/>
            <person name="Ashoor H."/>
            <person name="Bougouffa S."/>
            <person name="Bajic V.B."/>
            <person name="Ryu T."/>
            <person name="Ravasi T."/>
            <person name="Bayer T."/>
            <person name="Micklem G."/>
            <person name="Kim H."/>
            <person name="Bhak J."/>
            <person name="Lajeunesse T.C."/>
            <person name="Voolstra C.R."/>
        </authorList>
    </citation>
    <scope>NUCLEOTIDE SEQUENCE [LARGE SCALE GENOMIC DNA]</scope>
    <source>
        <strain evidence="1 2">CCMP2467</strain>
    </source>
</reference>
<dbReference type="InterPro" id="IPR027417">
    <property type="entry name" value="P-loop_NTPase"/>
</dbReference>
<proteinExistence type="predicted"/>
<name>A0A1Q9BXX4_SYMMI</name>
<dbReference type="EMBL" id="LSRX01002421">
    <property type="protein sequence ID" value="OLP75538.1"/>
    <property type="molecule type" value="Genomic_DNA"/>
</dbReference>
<evidence type="ECO:0000313" key="1">
    <source>
        <dbReference type="EMBL" id="OLP75538.1"/>
    </source>
</evidence>
<keyword evidence="2" id="KW-1185">Reference proteome</keyword>
<dbReference type="OrthoDB" id="433494at2759"/>
<organism evidence="1 2">
    <name type="scientific">Symbiodinium microadriaticum</name>
    <name type="common">Dinoflagellate</name>
    <name type="synonym">Zooxanthella microadriatica</name>
    <dbReference type="NCBI Taxonomy" id="2951"/>
    <lineage>
        <taxon>Eukaryota</taxon>
        <taxon>Sar</taxon>
        <taxon>Alveolata</taxon>
        <taxon>Dinophyceae</taxon>
        <taxon>Suessiales</taxon>
        <taxon>Symbiodiniaceae</taxon>
        <taxon>Symbiodinium</taxon>
    </lineage>
</organism>
<comment type="caution">
    <text evidence="1">The sequence shown here is derived from an EMBL/GenBank/DDBJ whole genome shotgun (WGS) entry which is preliminary data.</text>
</comment>
<dbReference type="AlphaFoldDB" id="A0A1Q9BXX4"/>
<accession>A0A1Q9BXX4</accession>